<dbReference type="PANTHER" id="PTHR24058">
    <property type="entry name" value="DUAL SPECIFICITY PROTEIN KINASE"/>
    <property type="match status" value="1"/>
</dbReference>
<proteinExistence type="predicted"/>
<keyword evidence="10" id="KW-1185">Reference proteome</keyword>
<dbReference type="OrthoDB" id="9332038at2759"/>
<dbReference type="SUPFAM" id="SSF56112">
    <property type="entry name" value="Protein kinase-like (PK-like)"/>
    <property type="match status" value="1"/>
</dbReference>
<dbReference type="EMBL" id="LXFE01002367">
    <property type="protein sequence ID" value="OLL23014.1"/>
    <property type="molecule type" value="Genomic_DNA"/>
</dbReference>
<dbReference type="AlphaFoldDB" id="A0A1U7LK41"/>
<name>A0A1U7LK41_NEOID</name>
<dbReference type="Pfam" id="PF00069">
    <property type="entry name" value="Pkinase"/>
    <property type="match status" value="2"/>
</dbReference>
<dbReference type="InterPro" id="IPR017441">
    <property type="entry name" value="Protein_kinase_ATP_BS"/>
</dbReference>
<evidence type="ECO:0000256" key="2">
    <source>
        <dbReference type="ARBA" id="ARBA00022679"/>
    </source>
</evidence>
<dbReference type="PROSITE" id="PS50011">
    <property type="entry name" value="PROTEIN_KINASE_DOM"/>
    <property type="match status" value="1"/>
</dbReference>
<dbReference type="InterPro" id="IPR011009">
    <property type="entry name" value="Kinase-like_dom_sf"/>
</dbReference>
<dbReference type="SMART" id="SM00220">
    <property type="entry name" value="S_TKc"/>
    <property type="match status" value="1"/>
</dbReference>
<dbReference type="PROSITE" id="PS00107">
    <property type="entry name" value="PROTEIN_KINASE_ATP"/>
    <property type="match status" value="1"/>
</dbReference>
<evidence type="ECO:0000256" key="6">
    <source>
        <dbReference type="PROSITE-ProRule" id="PRU10141"/>
    </source>
</evidence>
<evidence type="ECO:0000256" key="1">
    <source>
        <dbReference type="ARBA" id="ARBA00022527"/>
    </source>
</evidence>
<evidence type="ECO:0000256" key="5">
    <source>
        <dbReference type="ARBA" id="ARBA00022840"/>
    </source>
</evidence>
<evidence type="ECO:0000313" key="9">
    <source>
        <dbReference type="EMBL" id="OLL23014.1"/>
    </source>
</evidence>
<gene>
    <name evidence="9" type="ORF">NEOLI_002264</name>
</gene>
<evidence type="ECO:0000256" key="4">
    <source>
        <dbReference type="ARBA" id="ARBA00022777"/>
    </source>
</evidence>
<dbReference type="OMA" id="PEIIMGH"/>
<sequence length="407" mass="46196">LENATFSLAKPAAQVDPVDIEGPSAADYDPINDRKLDEKHREEKELPSFACDKTTPADNSLDMFADDDMFADPPLSHPLPTLKPSIPLARQLDERLLDNWDDAEGYYRVIMGELVDGRYVVNANLGKGMFSTVVKVTENLSGKQYAIKIVRNNESMRKAGIKEIGILKKLMEADPDDRKHIIRMDRHFDHKSHLCIVFESSSINLREVLKKFGRDVGINLKAVNEARNVLKICDLGSASDASENDITPYLVSRFYRAPEIILGLPYDFSLDVWSIGCTLYELYSGKILFPGRSNNQMLKLIMECRGRFNNKFLKKGDFTHLHFDEQFNFQSSELDRHTGKILVKTCNFSKPVKDLKSKLIGSNSPDLSTQDLKLLNNFVDFLDKCLNLLPEKRITPKEALIHPFIRG</sequence>
<evidence type="ECO:0000313" key="10">
    <source>
        <dbReference type="Proteomes" id="UP000186594"/>
    </source>
</evidence>
<dbReference type="Gene3D" id="1.10.510.10">
    <property type="entry name" value="Transferase(Phosphotransferase) domain 1"/>
    <property type="match status" value="1"/>
</dbReference>
<comment type="caution">
    <text evidence="9">The sequence shown here is derived from an EMBL/GenBank/DDBJ whole genome shotgun (WGS) entry which is preliminary data.</text>
</comment>
<dbReference type="InterPro" id="IPR050494">
    <property type="entry name" value="Ser_Thr_dual-spec_kinase"/>
</dbReference>
<dbReference type="STRING" id="1198029.A0A1U7LK41"/>
<evidence type="ECO:0000256" key="7">
    <source>
        <dbReference type="SAM" id="MobiDB-lite"/>
    </source>
</evidence>
<evidence type="ECO:0000256" key="3">
    <source>
        <dbReference type="ARBA" id="ARBA00022741"/>
    </source>
</evidence>
<dbReference type="Gene3D" id="3.30.200.20">
    <property type="entry name" value="Phosphorylase Kinase, domain 1"/>
    <property type="match status" value="1"/>
</dbReference>
<feature type="binding site" evidence="6">
    <location>
        <position position="148"/>
    </location>
    <ligand>
        <name>ATP</name>
        <dbReference type="ChEBI" id="CHEBI:30616"/>
    </ligand>
</feature>
<dbReference type="InterPro" id="IPR000719">
    <property type="entry name" value="Prot_kinase_dom"/>
</dbReference>
<feature type="region of interest" description="Disordered" evidence="7">
    <location>
        <begin position="1"/>
        <end position="46"/>
    </location>
</feature>
<keyword evidence="1" id="KW-0723">Serine/threonine-protein kinase</keyword>
<dbReference type="GO" id="GO:0005524">
    <property type="term" value="F:ATP binding"/>
    <property type="evidence" value="ECO:0007669"/>
    <property type="project" value="UniProtKB-UniRule"/>
</dbReference>
<evidence type="ECO:0000259" key="8">
    <source>
        <dbReference type="PROSITE" id="PS50011"/>
    </source>
</evidence>
<feature type="non-terminal residue" evidence="9">
    <location>
        <position position="1"/>
    </location>
</feature>
<organism evidence="9 10">
    <name type="scientific">Neolecta irregularis (strain DAH-3)</name>
    <dbReference type="NCBI Taxonomy" id="1198029"/>
    <lineage>
        <taxon>Eukaryota</taxon>
        <taxon>Fungi</taxon>
        <taxon>Dikarya</taxon>
        <taxon>Ascomycota</taxon>
        <taxon>Taphrinomycotina</taxon>
        <taxon>Neolectales</taxon>
        <taxon>Neolectaceae</taxon>
        <taxon>Neolecta</taxon>
    </lineage>
</organism>
<feature type="domain" description="Protein kinase" evidence="8">
    <location>
        <begin position="119"/>
        <end position="405"/>
    </location>
</feature>
<dbReference type="Proteomes" id="UP000186594">
    <property type="component" value="Unassembled WGS sequence"/>
</dbReference>
<reference evidence="9 10" key="1">
    <citation type="submission" date="2016-04" db="EMBL/GenBank/DDBJ databases">
        <title>Evolutionary innovation and constraint leading to complex multicellularity in the Ascomycota.</title>
        <authorList>
            <person name="Cisse O."/>
            <person name="Nguyen A."/>
            <person name="Hewitt D.A."/>
            <person name="Jedd G."/>
            <person name="Stajich J.E."/>
        </authorList>
    </citation>
    <scope>NUCLEOTIDE SEQUENCE [LARGE SCALE GENOMIC DNA]</scope>
    <source>
        <strain evidence="9 10">DAH-3</strain>
    </source>
</reference>
<keyword evidence="5 6" id="KW-0067">ATP-binding</keyword>
<protein>
    <submittedName>
        <fullName evidence="9">Serine/threonine-protein kinase prp4</fullName>
    </submittedName>
</protein>
<dbReference type="PANTHER" id="PTHR24058:SF103">
    <property type="entry name" value="SERINE_THREONINE-PROTEIN KINASE PRP4 HOMOLOG"/>
    <property type="match status" value="1"/>
</dbReference>
<accession>A0A1U7LK41</accession>
<keyword evidence="2" id="KW-0808">Transferase</keyword>
<feature type="compositionally biased region" description="Basic and acidic residues" evidence="7">
    <location>
        <begin position="31"/>
        <end position="46"/>
    </location>
</feature>
<keyword evidence="3 6" id="KW-0547">Nucleotide-binding</keyword>
<dbReference type="GO" id="GO:0004674">
    <property type="term" value="F:protein serine/threonine kinase activity"/>
    <property type="evidence" value="ECO:0007669"/>
    <property type="project" value="UniProtKB-KW"/>
</dbReference>
<keyword evidence="4 9" id="KW-0418">Kinase</keyword>